<dbReference type="EMBL" id="JASPKY010000070">
    <property type="protein sequence ID" value="KAK9739830.1"/>
    <property type="molecule type" value="Genomic_DNA"/>
</dbReference>
<protein>
    <submittedName>
        <fullName evidence="2">Uncharacterized protein</fullName>
    </submittedName>
</protein>
<keyword evidence="3" id="KW-1185">Reference proteome</keyword>
<comment type="caution">
    <text evidence="2">The sequence shown here is derived from an EMBL/GenBank/DDBJ whole genome shotgun (WGS) entry which is preliminary data.</text>
</comment>
<feature type="compositionally biased region" description="Low complexity" evidence="1">
    <location>
        <begin position="81"/>
        <end position="94"/>
    </location>
</feature>
<feature type="region of interest" description="Disordered" evidence="1">
    <location>
        <begin position="60"/>
        <end position="100"/>
    </location>
</feature>
<dbReference type="Proteomes" id="UP001458880">
    <property type="component" value="Unassembled WGS sequence"/>
</dbReference>
<dbReference type="AlphaFoldDB" id="A0AAW1LXF5"/>
<evidence type="ECO:0000313" key="3">
    <source>
        <dbReference type="Proteomes" id="UP001458880"/>
    </source>
</evidence>
<organism evidence="2 3">
    <name type="scientific">Popillia japonica</name>
    <name type="common">Japanese beetle</name>
    <dbReference type="NCBI Taxonomy" id="7064"/>
    <lineage>
        <taxon>Eukaryota</taxon>
        <taxon>Metazoa</taxon>
        <taxon>Ecdysozoa</taxon>
        <taxon>Arthropoda</taxon>
        <taxon>Hexapoda</taxon>
        <taxon>Insecta</taxon>
        <taxon>Pterygota</taxon>
        <taxon>Neoptera</taxon>
        <taxon>Endopterygota</taxon>
        <taxon>Coleoptera</taxon>
        <taxon>Polyphaga</taxon>
        <taxon>Scarabaeiformia</taxon>
        <taxon>Scarabaeidae</taxon>
        <taxon>Rutelinae</taxon>
        <taxon>Popillia</taxon>
    </lineage>
</organism>
<evidence type="ECO:0000256" key="1">
    <source>
        <dbReference type="SAM" id="MobiDB-lite"/>
    </source>
</evidence>
<evidence type="ECO:0000313" key="2">
    <source>
        <dbReference type="EMBL" id="KAK9739830.1"/>
    </source>
</evidence>
<accession>A0AAW1LXF5</accession>
<sequence length="146" mass="16348">MTIIIRITSSIVKLEILIKIFWTKLMQNLRGTCAPTYDTKYVHFQKVILEAVKSISPASYTDTTSHNTDKNSVGKANFVGPSTSSSIPPDSPDANSDEDKIFIQNEPFSAPVSPENLLLPSDPGIWNLQKMTDKCAKLSWRRGRYK</sequence>
<name>A0AAW1LXF5_POPJA</name>
<proteinExistence type="predicted"/>
<gene>
    <name evidence="2" type="ORF">QE152_g8650</name>
</gene>
<reference evidence="2 3" key="1">
    <citation type="journal article" date="2024" name="BMC Genomics">
        <title>De novo assembly and annotation of Popillia japonica's genome with initial clues to its potential as an invasive pest.</title>
        <authorList>
            <person name="Cucini C."/>
            <person name="Boschi S."/>
            <person name="Funari R."/>
            <person name="Cardaioli E."/>
            <person name="Iannotti N."/>
            <person name="Marturano G."/>
            <person name="Paoli F."/>
            <person name="Bruttini M."/>
            <person name="Carapelli A."/>
            <person name="Frati F."/>
            <person name="Nardi F."/>
        </authorList>
    </citation>
    <scope>NUCLEOTIDE SEQUENCE [LARGE SCALE GENOMIC DNA]</scope>
    <source>
        <strain evidence="2">DMR45628</strain>
    </source>
</reference>